<comment type="caution">
    <text evidence="1">The sequence shown here is derived from an EMBL/GenBank/DDBJ whole genome shotgun (WGS) entry which is preliminary data.</text>
</comment>
<dbReference type="AlphaFoldDB" id="A0ABD2BNX7"/>
<evidence type="ECO:0000313" key="1">
    <source>
        <dbReference type="EMBL" id="KAL2734275.1"/>
    </source>
</evidence>
<evidence type="ECO:0000313" key="2">
    <source>
        <dbReference type="Proteomes" id="UP001607302"/>
    </source>
</evidence>
<accession>A0ABD2BNX7</accession>
<dbReference type="EMBL" id="JAUDFV010000074">
    <property type="protein sequence ID" value="KAL2734275.1"/>
    <property type="molecule type" value="Genomic_DNA"/>
</dbReference>
<reference evidence="1 2" key="1">
    <citation type="journal article" date="2024" name="Ann. Entomol. Soc. Am.">
        <title>Genomic analyses of the southern and eastern yellowjacket wasps (Hymenoptera: Vespidae) reveal evolutionary signatures of social life.</title>
        <authorList>
            <person name="Catto M.A."/>
            <person name="Caine P.B."/>
            <person name="Orr S.E."/>
            <person name="Hunt B.G."/>
            <person name="Goodisman M.A.D."/>
        </authorList>
    </citation>
    <scope>NUCLEOTIDE SEQUENCE [LARGE SCALE GENOMIC DNA]</scope>
    <source>
        <strain evidence="1">233</strain>
        <tissue evidence="1">Head and thorax</tissue>
    </source>
</reference>
<organism evidence="1 2">
    <name type="scientific">Vespula squamosa</name>
    <name type="common">Southern yellow jacket</name>
    <name type="synonym">Wasp</name>
    <dbReference type="NCBI Taxonomy" id="30214"/>
    <lineage>
        <taxon>Eukaryota</taxon>
        <taxon>Metazoa</taxon>
        <taxon>Ecdysozoa</taxon>
        <taxon>Arthropoda</taxon>
        <taxon>Hexapoda</taxon>
        <taxon>Insecta</taxon>
        <taxon>Pterygota</taxon>
        <taxon>Neoptera</taxon>
        <taxon>Endopterygota</taxon>
        <taxon>Hymenoptera</taxon>
        <taxon>Apocrita</taxon>
        <taxon>Aculeata</taxon>
        <taxon>Vespoidea</taxon>
        <taxon>Vespidae</taxon>
        <taxon>Vespinae</taxon>
        <taxon>Vespula</taxon>
    </lineage>
</organism>
<sequence length="228" mass="26170">MSEDKPLILKNGHFSSYEKSSRFHANFHVCSALFCSGLIWSGLVLSHTTYRANLSTYLTILFTRPQSDMLAFGCFDSNENIAVILGILRLVSCPILDISNYTDQSYKKLEKTYSKIRRIRSRPIVHFIKLETLKIIYSFNLWEEVEAPTVKNFNQTTNDVSDVHSNLPDVHLDNKTRGKGSDVTGWSNKPIENVRTREINECRENKIDCGWEVGANEMEEDRIGWKKG</sequence>
<keyword evidence="2" id="KW-1185">Reference proteome</keyword>
<gene>
    <name evidence="1" type="ORF">V1478_003973</name>
</gene>
<dbReference type="Proteomes" id="UP001607302">
    <property type="component" value="Unassembled WGS sequence"/>
</dbReference>
<name>A0ABD2BNX7_VESSQ</name>
<proteinExistence type="predicted"/>
<protein>
    <submittedName>
        <fullName evidence="1">Uncharacterized protein</fullName>
    </submittedName>
</protein>